<proteinExistence type="predicted"/>
<dbReference type="CDD" id="cd06257">
    <property type="entry name" value="DnaJ"/>
    <property type="match status" value="1"/>
</dbReference>
<evidence type="ECO:0000313" key="3">
    <source>
        <dbReference type="Proteomes" id="UP000030645"/>
    </source>
</evidence>
<keyword evidence="3" id="KW-1185">Reference proteome</keyword>
<dbReference type="EMBL" id="KE346217">
    <property type="protein sequence ID" value="EXC30840.1"/>
    <property type="molecule type" value="Genomic_DNA"/>
</dbReference>
<evidence type="ECO:0000313" key="2">
    <source>
        <dbReference type="EMBL" id="EXC30840.1"/>
    </source>
</evidence>
<feature type="domain" description="J" evidence="1">
    <location>
        <begin position="244"/>
        <end position="305"/>
    </location>
</feature>
<dbReference type="SMART" id="SM00271">
    <property type="entry name" value="DnaJ"/>
    <property type="match status" value="1"/>
</dbReference>
<dbReference type="PANTHER" id="PTHR45376:SF1">
    <property type="entry name" value="CHAPERONE DNAJ-DOMAIN SUPERFAMILY PROTEIN-RELATED"/>
    <property type="match status" value="1"/>
</dbReference>
<organism evidence="2 3">
    <name type="scientific">Morus notabilis</name>
    <dbReference type="NCBI Taxonomy" id="981085"/>
    <lineage>
        <taxon>Eukaryota</taxon>
        <taxon>Viridiplantae</taxon>
        <taxon>Streptophyta</taxon>
        <taxon>Embryophyta</taxon>
        <taxon>Tracheophyta</taxon>
        <taxon>Spermatophyta</taxon>
        <taxon>Magnoliopsida</taxon>
        <taxon>eudicotyledons</taxon>
        <taxon>Gunneridae</taxon>
        <taxon>Pentapetalae</taxon>
        <taxon>rosids</taxon>
        <taxon>fabids</taxon>
        <taxon>Rosales</taxon>
        <taxon>Moraceae</taxon>
        <taxon>Moreae</taxon>
        <taxon>Morus</taxon>
    </lineage>
</organism>
<dbReference type="Pfam" id="PF00226">
    <property type="entry name" value="DnaJ"/>
    <property type="match status" value="1"/>
</dbReference>
<name>W9S7R0_9ROSA</name>
<protein>
    <recommendedName>
        <fullName evidence="1">J domain-containing protein</fullName>
    </recommendedName>
</protein>
<dbReference type="PANTHER" id="PTHR45376">
    <property type="entry name" value="CHAPERONE DNAJ-DOMAIN SUPERFAMILY PROTEIN-RELATED"/>
    <property type="match status" value="1"/>
</dbReference>
<dbReference type="InterPro" id="IPR001623">
    <property type="entry name" value="DnaJ_domain"/>
</dbReference>
<dbReference type="PROSITE" id="PS50076">
    <property type="entry name" value="DNAJ_2"/>
    <property type="match status" value="1"/>
</dbReference>
<dbReference type="STRING" id="981085.W9S7R0"/>
<dbReference type="Proteomes" id="UP000030645">
    <property type="component" value="Unassembled WGS sequence"/>
</dbReference>
<dbReference type="AlphaFoldDB" id="W9S7R0"/>
<dbReference type="eggNOG" id="KOG0714">
    <property type="taxonomic scope" value="Eukaryota"/>
</dbReference>
<gene>
    <name evidence="2" type="ORF">L484_028019</name>
</gene>
<accession>W9S7R0</accession>
<dbReference type="Gene3D" id="1.10.287.110">
    <property type="entry name" value="DnaJ domain"/>
    <property type="match status" value="1"/>
</dbReference>
<evidence type="ECO:0000259" key="1">
    <source>
        <dbReference type="PROSITE" id="PS50076"/>
    </source>
</evidence>
<reference evidence="3" key="1">
    <citation type="submission" date="2013-01" db="EMBL/GenBank/DDBJ databases">
        <title>Draft Genome Sequence of a Mulberry Tree, Morus notabilis C.K. Schneid.</title>
        <authorList>
            <person name="He N."/>
            <person name="Zhao S."/>
        </authorList>
    </citation>
    <scope>NUCLEOTIDE SEQUENCE</scope>
</reference>
<dbReference type="SUPFAM" id="SSF46565">
    <property type="entry name" value="Chaperone J-domain"/>
    <property type="match status" value="1"/>
</dbReference>
<sequence>MNIAAMKTALMSSKPNCIYTRASLFHATPFLERRRRHHWEFFRRRQEQRFVEILRGKQLEILMSGEYMTLDRAKTSDSNWGSCVKANIVCREITIIPKDTEGFAQNKTSCAMPVLMQISSSRIHGGSMKMTKMILLQVEAPHGLEIVSQPMTLEGPGLAIGDRGAGAEVRGFRFCDDDDNDTSAEAFFRSIFGGNRFYYWSFVDGENPQWSNSSTYSGRSWNWRHRFEEECEYESECSQPDLASDRLALGLSAYGPLKLEDVKNAYRTCALNWHPDRHQGSSKVVAEEKFKLCSAAYQSLCDKLGFSFENLEEQCSASLTFRGGALCININNKPAVVCSMQFCIDWTSG</sequence>
<dbReference type="InterPro" id="IPR036869">
    <property type="entry name" value="J_dom_sf"/>
</dbReference>